<gene>
    <name evidence="1" type="ORF">HYFRA_00008620</name>
</gene>
<name>A0A9N9KZQ3_9HELO</name>
<organism evidence="1 2">
    <name type="scientific">Hymenoscyphus fraxineus</name>
    <dbReference type="NCBI Taxonomy" id="746836"/>
    <lineage>
        <taxon>Eukaryota</taxon>
        <taxon>Fungi</taxon>
        <taxon>Dikarya</taxon>
        <taxon>Ascomycota</taxon>
        <taxon>Pezizomycotina</taxon>
        <taxon>Leotiomycetes</taxon>
        <taxon>Helotiales</taxon>
        <taxon>Helotiaceae</taxon>
        <taxon>Hymenoscyphus</taxon>
    </lineage>
</organism>
<accession>A0A9N9KZQ3</accession>
<dbReference type="OrthoDB" id="10535766at2759"/>
<dbReference type="Proteomes" id="UP000696280">
    <property type="component" value="Unassembled WGS sequence"/>
</dbReference>
<comment type="caution">
    <text evidence="1">The sequence shown here is derived from an EMBL/GenBank/DDBJ whole genome shotgun (WGS) entry which is preliminary data.</text>
</comment>
<dbReference type="AlphaFoldDB" id="A0A9N9KZQ3"/>
<evidence type="ECO:0000313" key="1">
    <source>
        <dbReference type="EMBL" id="CAG8954932.1"/>
    </source>
</evidence>
<reference evidence="1" key="1">
    <citation type="submission" date="2021-07" db="EMBL/GenBank/DDBJ databases">
        <authorList>
            <person name="Durling M."/>
        </authorList>
    </citation>
    <scope>NUCLEOTIDE SEQUENCE</scope>
</reference>
<dbReference type="EMBL" id="CAJVRL010000058">
    <property type="protein sequence ID" value="CAG8954932.1"/>
    <property type="molecule type" value="Genomic_DNA"/>
</dbReference>
<proteinExistence type="predicted"/>
<protein>
    <submittedName>
        <fullName evidence="1">Uncharacterized protein</fullName>
    </submittedName>
</protein>
<evidence type="ECO:0000313" key="2">
    <source>
        <dbReference type="Proteomes" id="UP000696280"/>
    </source>
</evidence>
<sequence>MCIYVPFLSVTSKDALKVKRSTRNSASPPSNATYNCLTFAFSALVAPTCQTKLLPTMQAYTELAMVPIKEDESEGQQNNTESIALVLAHHQTTSYHRWKQRYPKLLRHSEYTVRPITTKSQIANRKMELNELVHSSRFSKENFRRLEPRVLIGGIFDCFHYPWDRGEFNSSSIQEGSSSLYKKAWPGLLFREWPCREVGEKKRGGGRGGLDTRDNGKRWSCEGAWPPALLLTILRSSLTHVGFIKVRSSLGVGFPKLPGPACAMLTSMSGVGINNDPGRGVGINNDPGRGVGINNDPGCGVGINNDPGCGVGINNDLGGGGGG</sequence>
<keyword evidence="2" id="KW-1185">Reference proteome</keyword>